<evidence type="ECO:0000256" key="1">
    <source>
        <dbReference type="SAM" id="Phobius"/>
    </source>
</evidence>
<comment type="caution">
    <text evidence="2">The sequence shown here is derived from an EMBL/GenBank/DDBJ whole genome shotgun (WGS) entry which is preliminary data.</text>
</comment>
<accession>A0A9X3SUR8</accession>
<dbReference type="RefSeq" id="WP_270111670.1">
    <property type="nucleotide sequence ID" value="NZ_JAPZVP010000015.1"/>
</dbReference>
<gene>
    <name evidence="2" type="ORF">O1R50_18620</name>
</gene>
<dbReference type="EMBL" id="JAPZVP010000015">
    <property type="protein sequence ID" value="MDA1361648.1"/>
    <property type="molecule type" value="Genomic_DNA"/>
</dbReference>
<feature type="transmembrane region" description="Helical" evidence="1">
    <location>
        <begin position="82"/>
        <end position="104"/>
    </location>
</feature>
<keyword evidence="1" id="KW-0812">Transmembrane</keyword>
<keyword evidence="1" id="KW-0472">Membrane</keyword>
<sequence>MMTTTSASVWRRLLLGVLAIACYGILSAACALLIAETAWPTIGDDQHSSAQATIAPALNVFALAMLGFAVAGPLFTPSLQVAFNLAAAIIAAGAGPLLARFAYARTDIDLFTPGTAALLTAGILVGLMLIWATKRLAPLPH</sequence>
<feature type="transmembrane region" description="Helical" evidence="1">
    <location>
        <begin position="12"/>
        <end position="34"/>
    </location>
</feature>
<organism evidence="2 3">
    <name type="scientific">Glycomyces luteolus</name>
    <dbReference type="NCBI Taxonomy" id="2670330"/>
    <lineage>
        <taxon>Bacteria</taxon>
        <taxon>Bacillati</taxon>
        <taxon>Actinomycetota</taxon>
        <taxon>Actinomycetes</taxon>
        <taxon>Glycomycetales</taxon>
        <taxon>Glycomycetaceae</taxon>
        <taxon>Glycomyces</taxon>
    </lineage>
</organism>
<proteinExistence type="predicted"/>
<keyword evidence="3" id="KW-1185">Reference proteome</keyword>
<dbReference type="Proteomes" id="UP001146067">
    <property type="component" value="Unassembled WGS sequence"/>
</dbReference>
<reference evidence="2" key="1">
    <citation type="submission" date="2022-12" db="EMBL/GenBank/DDBJ databases">
        <title>Gycomyces niveus sp.nov.,a novel actinomycete isolated from soil in Shouguan.</title>
        <authorList>
            <person name="Yang X."/>
        </authorList>
    </citation>
    <scope>NUCLEOTIDE SEQUENCE</scope>
    <source>
        <strain evidence="2">NEAU-A15</strain>
    </source>
</reference>
<evidence type="ECO:0000313" key="2">
    <source>
        <dbReference type="EMBL" id="MDA1361648.1"/>
    </source>
</evidence>
<evidence type="ECO:0000313" key="3">
    <source>
        <dbReference type="Proteomes" id="UP001146067"/>
    </source>
</evidence>
<dbReference type="AlphaFoldDB" id="A0A9X3SUR8"/>
<feature type="transmembrane region" description="Helical" evidence="1">
    <location>
        <begin position="110"/>
        <end position="132"/>
    </location>
</feature>
<name>A0A9X3SUR8_9ACTN</name>
<feature type="transmembrane region" description="Helical" evidence="1">
    <location>
        <begin position="54"/>
        <end position="75"/>
    </location>
</feature>
<keyword evidence="1" id="KW-1133">Transmembrane helix</keyword>
<protein>
    <submittedName>
        <fullName evidence="2">Uncharacterized protein</fullName>
    </submittedName>
</protein>